<dbReference type="SUPFAM" id="SSF53756">
    <property type="entry name" value="UDP-Glycosyltransferase/glycogen phosphorylase"/>
    <property type="match status" value="1"/>
</dbReference>
<dbReference type="CDD" id="cd03791">
    <property type="entry name" value="GT5_Glycogen_synthase_DULL1-like"/>
    <property type="match status" value="1"/>
</dbReference>
<feature type="domain" description="Starch synthase catalytic" evidence="10">
    <location>
        <begin position="3"/>
        <end position="235"/>
    </location>
</feature>
<keyword evidence="6 8" id="KW-0808">Transferase</keyword>
<keyword evidence="12" id="KW-1185">Reference proteome</keyword>
<evidence type="ECO:0000313" key="11">
    <source>
        <dbReference type="EMBL" id="PVH28063.1"/>
    </source>
</evidence>
<dbReference type="Pfam" id="PF00534">
    <property type="entry name" value="Glycos_transf_1"/>
    <property type="match status" value="1"/>
</dbReference>
<sequence length="480" mass="50853">MRNILAVASECAPMVKTGGLADVVGALPHALAPHDLKIRTLIPGYPAVMAQIGKAKPLFTRKDLLGHPARILAAKCHGLDLLILDAPALFARGGTPYLDESGKDWRDNDLRFAALSFAAAEIAAGAVKDWRPDVLHLHDWQAGLTPVYMQEMGATQPCVMTIHNMAFHGLTSRNRLKSLRLPASGFDIDGFEYYGHISALKAGLTMAQALTTVSPTYAQELMTPEFGMGLDGVIRARAGALTGILNGIDTNLWCPQSDPAIKPFSSPAGKARNTQALRAEFGLADSDGPLAVVVSRLSDQKGLDLLLQALPALIGRGGQLALLGSGDRQLEHAWLTAAAANPQHIGVRIGYDDALSRRMFAGADAVLVPSRFEPCGLTQLYGLRYGALPVVARTGGLADTVIHANAAALATKCATGITHKPDSVPALTAALTQLCTLYADQPLFQRLQGNAMTQPVGWEASAPLYAALFNRLATDAQEAP</sequence>
<gene>
    <name evidence="8" type="primary">glgA</name>
    <name evidence="11" type="ORF">DDE20_14420</name>
</gene>
<evidence type="ECO:0000313" key="12">
    <source>
        <dbReference type="Proteomes" id="UP000245911"/>
    </source>
</evidence>
<evidence type="ECO:0000256" key="6">
    <source>
        <dbReference type="ARBA" id="ARBA00022679"/>
    </source>
</evidence>
<name>A0A2T8HRP6_9RHOB</name>
<proteinExistence type="inferred from homology"/>
<dbReference type="GO" id="GO:0005978">
    <property type="term" value="P:glycogen biosynthetic process"/>
    <property type="evidence" value="ECO:0007669"/>
    <property type="project" value="UniProtKB-UniRule"/>
</dbReference>
<keyword evidence="5 8" id="KW-0328">Glycosyltransferase</keyword>
<dbReference type="Pfam" id="PF08323">
    <property type="entry name" value="Glyco_transf_5"/>
    <property type="match status" value="1"/>
</dbReference>
<keyword evidence="7 8" id="KW-0320">Glycogen biosynthesis</keyword>
<dbReference type="InterPro" id="IPR001296">
    <property type="entry name" value="Glyco_trans_1"/>
</dbReference>
<evidence type="ECO:0000259" key="10">
    <source>
        <dbReference type="Pfam" id="PF08323"/>
    </source>
</evidence>
<dbReference type="PANTHER" id="PTHR45825:SF11">
    <property type="entry name" value="ALPHA AMYLASE DOMAIN-CONTAINING PROTEIN"/>
    <property type="match status" value="1"/>
</dbReference>
<evidence type="ECO:0000256" key="5">
    <source>
        <dbReference type="ARBA" id="ARBA00022676"/>
    </source>
</evidence>
<comment type="function">
    <text evidence="2 8">Synthesizes alpha-1,4-glucan chains using ADP-glucose.</text>
</comment>
<dbReference type="Proteomes" id="UP000245911">
    <property type="component" value="Unassembled WGS sequence"/>
</dbReference>
<evidence type="ECO:0000259" key="9">
    <source>
        <dbReference type="Pfam" id="PF00534"/>
    </source>
</evidence>
<accession>A0A2T8HRP6</accession>
<reference evidence="11 12" key="1">
    <citation type="submission" date="2018-04" db="EMBL/GenBank/DDBJ databases">
        <title>Pararhodobacter oceanense sp. nov., isolated from marine intertidal sediment.</title>
        <authorList>
            <person name="Wang X.-L."/>
            <person name="Du Z.-J."/>
        </authorList>
    </citation>
    <scope>NUCLEOTIDE SEQUENCE [LARGE SCALE GENOMIC DNA]</scope>
    <source>
        <strain evidence="11 12">AM505</strain>
    </source>
</reference>
<dbReference type="GO" id="GO:0005829">
    <property type="term" value="C:cytosol"/>
    <property type="evidence" value="ECO:0007669"/>
    <property type="project" value="TreeGrafter"/>
</dbReference>
<dbReference type="RefSeq" id="WP_116559329.1">
    <property type="nucleotide sequence ID" value="NZ_QDKM01000007.1"/>
</dbReference>
<evidence type="ECO:0000256" key="3">
    <source>
        <dbReference type="ARBA" id="ARBA00004964"/>
    </source>
</evidence>
<dbReference type="PANTHER" id="PTHR45825">
    <property type="entry name" value="GRANULE-BOUND STARCH SYNTHASE 1, CHLOROPLASTIC/AMYLOPLASTIC"/>
    <property type="match status" value="1"/>
</dbReference>
<dbReference type="Gene3D" id="3.40.50.2000">
    <property type="entry name" value="Glycogen Phosphorylase B"/>
    <property type="match status" value="2"/>
</dbReference>
<organism evidence="11 12">
    <name type="scientific">Pararhodobacter oceanensis</name>
    <dbReference type="NCBI Taxonomy" id="2172121"/>
    <lineage>
        <taxon>Bacteria</taxon>
        <taxon>Pseudomonadati</taxon>
        <taxon>Pseudomonadota</taxon>
        <taxon>Alphaproteobacteria</taxon>
        <taxon>Rhodobacterales</taxon>
        <taxon>Paracoccaceae</taxon>
        <taxon>Pararhodobacter</taxon>
    </lineage>
</organism>
<dbReference type="AlphaFoldDB" id="A0A2T8HRP6"/>
<dbReference type="UniPathway" id="UPA00164"/>
<comment type="caution">
    <text evidence="11">The sequence shown here is derived from an EMBL/GenBank/DDBJ whole genome shotgun (WGS) entry which is preliminary data.</text>
</comment>
<feature type="domain" description="Glycosyl transferase family 1" evidence="9">
    <location>
        <begin position="284"/>
        <end position="435"/>
    </location>
</feature>
<evidence type="ECO:0000256" key="8">
    <source>
        <dbReference type="HAMAP-Rule" id="MF_00484"/>
    </source>
</evidence>
<evidence type="ECO:0000256" key="2">
    <source>
        <dbReference type="ARBA" id="ARBA00002764"/>
    </source>
</evidence>
<evidence type="ECO:0000256" key="1">
    <source>
        <dbReference type="ARBA" id="ARBA00001478"/>
    </source>
</evidence>
<protein>
    <recommendedName>
        <fullName evidence="8">Glycogen synthase</fullName>
        <ecNumber evidence="8">2.4.1.21</ecNumber>
    </recommendedName>
    <alternativeName>
        <fullName evidence="8">Starch [bacterial glycogen] synthase</fullName>
    </alternativeName>
</protein>
<dbReference type="GO" id="GO:0004373">
    <property type="term" value="F:alpha-1,4-glucan glucosyltransferase (UDP-glucose donor) activity"/>
    <property type="evidence" value="ECO:0007669"/>
    <property type="project" value="InterPro"/>
</dbReference>
<evidence type="ECO:0000256" key="4">
    <source>
        <dbReference type="ARBA" id="ARBA00010281"/>
    </source>
</evidence>
<dbReference type="GO" id="GO:0009011">
    <property type="term" value="F:alpha-1,4-glucan glucosyltransferase (ADP-glucose donor) activity"/>
    <property type="evidence" value="ECO:0007669"/>
    <property type="project" value="UniProtKB-UniRule"/>
</dbReference>
<comment type="similarity">
    <text evidence="4 8">Belongs to the glycosyltransferase 1 family. Bacterial/plant glycogen synthase subfamily.</text>
</comment>
<dbReference type="OrthoDB" id="9808590at2"/>
<dbReference type="NCBIfam" id="TIGR02095">
    <property type="entry name" value="glgA"/>
    <property type="match status" value="1"/>
</dbReference>
<dbReference type="EC" id="2.4.1.21" evidence="8"/>
<dbReference type="EMBL" id="QDKM01000007">
    <property type="protein sequence ID" value="PVH28063.1"/>
    <property type="molecule type" value="Genomic_DNA"/>
</dbReference>
<dbReference type="InterPro" id="IPR013534">
    <property type="entry name" value="Starch_synth_cat_dom"/>
</dbReference>
<dbReference type="HAMAP" id="MF_00484">
    <property type="entry name" value="Glycogen_synth"/>
    <property type="match status" value="1"/>
</dbReference>
<evidence type="ECO:0000256" key="7">
    <source>
        <dbReference type="ARBA" id="ARBA00023056"/>
    </source>
</evidence>
<dbReference type="NCBIfam" id="NF001899">
    <property type="entry name" value="PRK00654.1-2"/>
    <property type="match status" value="1"/>
</dbReference>
<comment type="pathway">
    <text evidence="3 8">Glycan biosynthesis; glycogen biosynthesis.</text>
</comment>
<comment type="catalytic activity">
    <reaction evidence="1 8">
        <text>[(1-&gt;4)-alpha-D-glucosyl](n) + ADP-alpha-D-glucose = [(1-&gt;4)-alpha-D-glucosyl](n+1) + ADP + H(+)</text>
        <dbReference type="Rhea" id="RHEA:18189"/>
        <dbReference type="Rhea" id="RHEA-COMP:9584"/>
        <dbReference type="Rhea" id="RHEA-COMP:9587"/>
        <dbReference type="ChEBI" id="CHEBI:15378"/>
        <dbReference type="ChEBI" id="CHEBI:15444"/>
        <dbReference type="ChEBI" id="CHEBI:57498"/>
        <dbReference type="ChEBI" id="CHEBI:456216"/>
        <dbReference type="EC" id="2.4.1.21"/>
    </reaction>
</comment>
<feature type="binding site" evidence="8">
    <location>
        <position position="16"/>
    </location>
    <ligand>
        <name>ADP-alpha-D-glucose</name>
        <dbReference type="ChEBI" id="CHEBI:57498"/>
    </ligand>
</feature>
<dbReference type="InterPro" id="IPR011835">
    <property type="entry name" value="GS/SS"/>
</dbReference>